<sequence>MKKRRIVFLMLFVPFMVFWANDNWGSGDATMPFDCRVAADADANNCHLDDTPGSGDLLLCHPHLPELTLCEIRVPTTAKECEELYLEYVGVLLRRGDDVYLGLGGYAYDRCELSPDELEKLLPPR</sequence>
<organism evidence="1 2">
    <name type="scientific">Cenarchaeum symbiosum (strain A)</name>
    <dbReference type="NCBI Taxonomy" id="414004"/>
    <lineage>
        <taxon>Archaea</taxon>
        <taxon>Nitrososphaerota</taxon>
        <taxon>Candidatus Cenarchaeales</taxon>
        <taxon>Candidatus Cenarchaeaceae</taxon>
        <taxon>Candidatus Cenarchaeum</taxon>
    </lineage>
</organism>
<dbReference type="Proteomes" id="UP000000758">
    <property type="component" value="Chromosome"/>
</dbReference>
<gene>
    <name evidence="1" type="ordered locus">CENSYa_1365</name>
</gene>
<evidence type="ECO:0000313" key="2">
    <source>
        <dbReference type="Proteomes" id="UP000000758"/>
    </source>
</evidence>
<keyword evidence="2" id="KW-1185">Reference proteome</keyword>
<accession>A0RXC1</accession>
<evidence type="ECO:0000313" key="1">
    <source>
        <dbReference type="EMBL" id="ABK77988.1"/>
    </source>
</evidence>
<name>A0RXC1_CENSY</name>
<proteinExistence type="predicted"/>
<dbReference type="KEGG" id="csy:CENSYa_1365"/>
<protein>
    <submittedName>
        <fullName evidence="1">Uncharacterized protein</fullName>
    </submittedName>
</protein>
<reference evidence="1 2" key="1">
    <citation type="journal article" date="2006" name="Proc. Natl. Acad. Sci. U.S.A.">
        <title>Genomic analysis of the uncultivated marine crenarchaeote Cenarchaeum symbiosum.</title>
        <authorList>
            <person name="Hallam S.J."/>
            <person name="Konstantinidis K.T."/>
            <person name="Putnam N."/>
            <person name="Schleper C."/>
            <person name="Watanabe Y."/>
            <person name="Sugahara J."/>
            <person name="Preston C."/>
            <person name="de la Torre J."/>
            <person name="Richardson P.M."/>
            <person name="DeLong E.F."/>
        </authorList>
    </citation>
    <scope>NUCLEOTIDE SEQUENCE [LARGE SCALE GENOMIC DNA]</scope>
    <source>
        <strain evidence="2">A</strain>
    </source>
</reference>
<dbReference type="STRING" id="414004.CENSYa_1365"/>
<dbReference type="EnsemblBacteria" id="ABK77988">
    <property type="protein sequence ID" value="ABK77988"/>
    <property type="gene ID" value="CENSYa_1365"/>
</dbReference>
<dbReference type="AlphaFoldDB" id="A0RXC1"/>
<dbReference type="EMBL" id="DP000238">
    <property type="protein sequence ID" value="ABK77988.1"/>
    <property type="molecule type" value="Genomic_DNA"/>
</dbReference>
<dbReference type="HOGENOM" id="CLU_1987520_0_0_2"/>